<accession>A0ABP7WVB8</accession>
<dbReference type="Proteomes" id="UP001500841">
    <property type="component" value="Unassembled WGS sequence"/>
</dbReference>
<name>A0ABP7WVB8_9SPHI</name>
<evidence type="ECO:0008006" key="4">
    <source>
        <dbReference type="Google" id="ProtNLM"/>
    </source>
</evidence>
<feature type="transmembrane region" description="Helical" evidence="1">
    <location>
        <begin position="112"/>
        <end position="129"/>
    </location>
</feature>
<dbReference type="PANTHER" id="PTHR39419">
    <property type="entry name" value="SLL0814 PROTEIN"/>
    <property type="match status" value="1"/>
</dbReference>
<dbReference type="Pfam" id="PF04240">
    <property type="entry name" value="Caroten_synth"/>
    <property type="match status" value="1"/>
</dbReference>
<organism evidence="2 3">
    <name type="scientific">Mucilaginibacter panaciglaebae</name>
    <dbReference type="NCBI Taxonomy" id="502331"/>
    <lineage>
        <taxon>Bacteria</taxon>
        <taxon>Pseudomonadati</taxon>
        <taxon>Bacteroidota</taxon>
        <taxon>Sphingobacteriia</taxon>
        <taxon>Sphingobacteriales</taxon>
        <taxon>Sphingobacteriaceae</taxon>
        <taxon>Mucilaginibacter</taxon>
    </lineage>
</organism>
<dbReference type="InterPro" id="IPR007354">
    <property type="entry name" value="CruF-like"/>
</dbReference>
<protein>
    <recommendedName>
        <fullName evidence="4">Carotenoid biosynthesis protein</fullName>
    </recommendedName>
</protein>
<proteinExistence type="predicted"/>
<feature type="transmembrane region" description="Helical" evidence="1">
    <location>
        <begin position="46"/>
        <end position="66"/>
    </location>
</feature>
<sequence length="222" mass="25983">MERPKDIKSFHSPRALHEREINTIRIIVIFHLIGLLGLYFLPTKPYFILLVPFHLMLMTFIVFINHDELNLKFCYFFVMIVLAGWLIEYIGIHTGQLFGAYYYGHTLGFTIRQVPVVMGFTWFILIYATGVSMRKLRINLMLVRVLCGALLLVILDLLIEPVADQLDYWHWLNNETLIQNYCCWFIASAVFLLVFELFDFKKQSMVAPALLACQFIFFAALQ</sequence>
<keyword evidence="3" id="KW-1185">Reference proteome</keyword>
<comment type="caution">
    <text evidence="2">The sequence shown here is derived from an EMBL/GenBank/DDBJ whole genome shotgun (WGS) entry which is preliminary data.</text>
</comment>
<dbReference type="PANTHER" id="PTHR39419:SF1">
    <property type="entry name" value="SLL0814 PROTEIN"/>
    <property type="match status" value="1"/>
</dbReference>
<keyword evidence="1" id="KW-1133">Transmembrane helix</keyword>
<evidence type="ECO:0000256" key="1">
    <source>
        <dbReference type="SAM" id="Phobius"/>
    </source>
</evidence>
<gene>
    <name evidence="2" type="ORF">GCM10022392_20790</name>
</gene>
<keyword evidence="1" id="KW-0472">Membrane</keyword>
<dbReference type="RefSeq" id="WP_345103777.1">
    <property type="nucleotide sequence ID" value="NZ_BAABCV010000007.1"/>
</dbReference>
<feature type="transmembrane region" description="Helical" evidence="1">
    <location>
        <begin position="21"/>
        <end position="40"/>
    </location>
</feature>
<feature type="transmembrane region" description="Helical" evidence="1">
    <location>
        <begin position="141"/>
        <end position="158"/>
    </location>
</feature>
<reference evidence="3" key="1">
    <citation type="journal article" date="2019" name="Int. J. Syst. Evol. Microbiol.">
        <title>The Global Catalogue of Microorganisms (GCM) 10K type strain sequencing project: providing services to taxonomists for standard genome sequencing and annotation.</title>
        <authorList>
            <consortium name="The Broad Institute Genomics Platform"/>
            <consortium name="The Broad Institute Genome Sequencing Center for Infectious Disease"/>
            <person name="Wu L."/>
            <person name="Ma J."/>
        </authorList>
    </citation>
    <scope>NUCLEOTIDE SEQUENCE [LARGE SCALE GENOMIC DNA]</scope>
    <source>
        <strain evidence="3">JCM 17085</strain>
    </source>
</reference>
<dbReference type="EMBL" id="BAABCV010000007">
    <property type="protein sequence ID" value="GAA4097207.1"/>
    <property type="molecule type" value="Genomic_DNA"/>
</dbReference>
<evidence type="ECO:0000313" key="2">
    <source>
        <dbReference type="EMBL" id="GAA4097207.1"/>
    </source>
</evidence>
<feature type="transmembrane region" description="Helical" evidence="1">
    <location>
        <begin position="73"/>
        <end position="92"/>
    </location>
</feature>
<evidence type="ECO:0000313" key="3">
    <source>
        <dbReference type="Proteomes" id="UP001500841"/>
    </source>
</evidence>
<feature type="transmembrane region" description="Helical" evidence="1">
    <location>
        <begin position="178"/>
        <end position="198"/>
    </location>
</feature>
<keyword evidence="1" id="KW-0812">Transmembrane</keyword>